<feature type="signal peptide" evidence="1">
    <location>
        <begin position="1"/>
        <end position="29"/>
    </location>
</feature>
<protein>
    <recommendedName>
        <fullName evidence="3">CARDB domain-containing protein</fullName>
    </recommendedName>
</protein>
<sequence>MKRKQRYAFVTIALALVFAFAIGYSHTHAQGQFPGYKSTIQTYNMSQSTANIILAFYRQDGSLEKTLTDIIERDRSKIYFTLPVQEGFSGSVVISSDQPVAALSNMMNSALTAGGTYVGESQGSTTVYLPLLMANSDGGFNSWFALQNPNPSSTNVTVNYSDGFTTNITLAAYASHNFYQKQESHTSNLFSAQVTSDEPVVVVAFLEDTASMAAYNGFASGAVNPAMPLVNANNNGINTDIQIQNTGDTDTSVTVSYMPSAAGSACTETQTVAAGQTVTFAGGAFENGANSTCSGGEKFIGSGYVTTNSASQPLAAVVSQRAGSSPLTQFAAYASFDPDEATSAVRMPTINDRNAGFFTSINVMNVGSSETAIECSFTDTTYTITGTLQPNETLTDLQANKIQDGYVGSATCRATADGAKIIAVVNQLKTGATDDQFQVYEAINQ</sequence>
<reference evidence="2" key="1">
    <citation type="submission" date="2019-09" db="EMBL/GenBank/DDBJ databases">
        <title>Characterisation of the sponge microbiome using genome-centric metagenomics.</title>
        <authorList>
            <person name="Engelberts J.P."/>
            <person name="Robbins S.J."/>
            <person name="De Goeij J.M."/>
            <person name="Aranda M."/>
            <person name="Bell S.C."/>
            <person name="Webster N.S."/>
        </authorList>
    </citation>
    <scope>NUCLEOTIDE SEQUENCE</scope>
    <source>
        <strain evidence="2">SB0664_bin_27</strain>
    </source>
</reference>
<dbReference type="AlphaFoldDB" id="A0A6B0YSJ5"/>
<name>A0A6B0YSJ5_9CHLR</name>
<accession>A0A6B0YSJ5</accession>
<dbReference type="EMBL" id="VXRG01000033">
    <property type="protein sequence ID" value="MXY92438.1"/>
    <property type="molecule type" value="Genomic_DNA"/>
</dbReference>
<gene>
    <name evidence="2" type="ORF">F4Y42_03210</name>
</gene>
<evidence type="ECO:0000313" key="2">
    <source>
        <dbReference type="EMBL" id="MXY92438.1"/>
    </source>
</evidence>
<organism evidence="2">
    <name type="scientific">Caldilineaceae bacterium SB0664_bin_27</name>
    <dbReference type="NCBI Taxonomy" id="2605260"/>
    <lineage>
        <taxon>Bacteria</taxon>
        <taxon>Bacillati</taxon>
        <taxon>Chloroflexota</taxon>
        <taxon>Caldilineae</taxon>
        <taxon>Caldilineales</taxon>
        <taxon>Caldilineaceae</taxon>
    </lineage>
</organism>
<feature type="chain" id="PRO_5025644790" description="CARDB domain-containing protein" evidence="1">
    <location>
        <begin position="30"/>
        <end position="445"/>
    </location>
</feature>
<evidence type="ECO:0000256" key="1">
    <source>
        <dbReference type="SAM" id="SignalP"/>
    </source>
</evidence>
<evidence type="ECO:0008006" key="3">
    <source>
        <dbReference type="Google" id="ProtNLM"/>
    </source>
</evidence>
<comment type="caution">
    <text evidence="2">The sequence shown here is derived from an EMBL/GenBank/DDBJ whole genome shotgun (WGS) entry which is preliminary data.</text>
</comment>
<keyword evidence="1" id="KW-0732">Signal</keyword>
<proteinExistence type="predicted"/>